<comment type="caution">
    <text evidence="2">The sequence shown here is derived from an EMBL/GenBank/DDBJ whole genome shotgun (WGS) entry which is preliminary data.</text>
</comment>
<name>A0A6A4Z7V3_APHAT</name>
<evidence type="ECO:0000256" key="1">
    <source>
        <dbReference type="SAM" id="MobiDB-lite"/>
    </source>
</evidence>
<gene>
    <name evidence="2" type="ORF">AaE_012510</name>
</gene>
<dbReference type="InterPro" id="IPR055304">
    <property type="entry name" value="CHCHD2/10-like"/>
</dbReference>
<accession>A0A6A4Z7V3</accession>
<protein>
    <recommendedName>
        <fullName evidence="4">CHCH domain-containing protein</fullName>
    </recommendedName>
</protein>
<feature type="compositionally biased region" description="Low complexity" evidence="1">
    <location>
        <begin position="81"/>
        <end position="96"/>
    </location>
</feature>
<dbReference type="GO" id="GO:0005739">
    <property type="term" value="C:mitochondrion"/>
    <property type="evidence" value="ECO:0007669"/>
    <property type="project" value="TreeGrafter"/>
</dbReference>
<organism evidence="2 3">
    <name type="scientific">Aphanomyces astaci</name>
    <name type="common">Crayfish plague agent</name>
    <dbReference type="NCBI Taxonomy" id="112090"/>
    <lineage>
        <taxon>Eukaryota</taxon>
        <taxon>Sar</taxon>
        <taxon>Stramenopiles</taxon>
        <taxon>Oomycota</taxon>
        <taxon>Saprolegniomycetes</taxon>
        <taxon>Saprolegniales</taxon>
        <taxon>Verrucalvaceae</taxon>
        <taxon>Aphanomyces</taxon>
    </lineage>
</organism>
<dbReference type="AlphaFoldDB" id="A0A6A4Z7V3"/>
<dbReference type="PANTHER" id="PTHR13523:SF2">
    <property type="entry name" value="COILED-COIL-HELIX-COILED-COIL-HELIX DOMAIN CONTAINING 2, ISOFORM A-RELATED"/>
    <property type="match status" value="1"/>
</dbReference>
<dbReference type="VEuPathDB" id="FungiDB:H257_03998"/>
<dbReference type="GO" id="GO:0007005">
    <property type="term" value="P:mitochondrion organization"/>
    <property type="evidence" value="ECO:0007669"/>
    <property type="project" value="InterPro"/>
</dbReference>
<dbReference type="Proteomes" id="UP000469452">
    <property type="component" value="Unassembled WGS sequence"/>
</dbReference>
<proteinExistence type="predicted"/>
<feature type="region of interest" description="Disordered" evidence="1">
    <location>
        <begin position="1"/>
        <end position="43"/>
    </location>
</feature>
<sequence length="144" mass="14505">MARSRSSASSPRRSVPAAKPAAAPAVQQSAPAPAQVQSGGGLGSGLLSTVAEGMAFGTGSAMAHRAVGAVANSIGGSNDKTPATTTTTTATAPTAASSLSPPESNACFNDHKAFLDCLQTNKNDVASCQFYFDQFNMCKSQTTF</sequence>
<evidence type="ECO:0000313" key="3">
    <source>
        <dbReference type="Proteomes" id="UP000469452"/>
    </source>
</evidence>
<dbReference type="PANTHER" id="PTHR13523">
    <property type="entry name" value="COILED-COIL-HELIX-COILED-COIL-HELIX DOMAIN CONTAINING 2/NUR77"/>
    <property type="match status" value="1"/>
</dbReference>
<evidence type="ECO:0000313" key="2">
    <source>
        <dbReference type="EMBL" id="KAF0710450.1"/>
    </source>
</evidence>
<dbReference type="GO" id="GO:0005634">
    <property type="term" value="C:nucleus"/>
    <property type="evidence" value="ECO:0007669"/>
    <property type="project" value="TreeGrafter"/>
</dbReference>
<evidence type="ECO:0008006" key="4">
    <source>
        <dbReference type="Google" id="ProtNLM"/>
    </source>
</evidence>
<feature type="compositionally biased region" description="Low complexity" evidence="1">
    <location>
        <begin position="1"/>
        <end position="37"/>
    </location>
</feature>
<dbReference type="InterPro" id="IPR009069">
    <property type="entry name" value="Cys_alpha_HP_mot_SF"/>
</dbReference>
<feature type="region of interest" description="Disordered" evidence="1">
    <location>
        <begin position="72"/>
        <end position="102"/>
    </location>
</feature>
<dbReference type="SUPFAM" id="SSF47072">
    <property type="entry name" value="Cysteine alpha-hairpin motif"/>
    <property type="match status" value="1"/>
</dbReference>
<dbReference type="EMBL" id="VJMI01018518">
    <property type="protein sequence ID" value="KAF0710450.1"/>
    <property type="molecule type" value="Genomic_DNA"/>
</dbReference>
<reference evidence="2 3" key="1">
    <citation type="submission" date="2019-06" db="EMBL/GenBank/DDBJ databases">
        <title>Genomics analysis of Aphanomyces spp. identifies a new class of oomycete effector associated with host adaptation.</title>
        <authorList>
            <person name="Gaulin E."/>
        </authorList>
    </citation>
    <scope>NUCLEOTIDE SEQUENCE [LARGE SCALE GENOMIC DNA]</scope>
    <source>
        <strain evidence="2 3">E</strain>
    </source>
</reference>